<protein>
    <submittedName>
        <fullName evidence="1">PLP-dependent transferase</fullName>
    </submittedName>
</protein>
<accession>A0ACD3AW00</accession>
<name>A0ACD3AW00_9AGAR</name>
<gene>
    <name evidence="1" type="ORF">BDN72DRAFT_819452</name>
</gene>
<keyword evidence="1" id="KW-0808">Transferase</keyword>
<sequence>MTGNADGFNNSEDAFSTQSNGSTLGVVSPSHLPPEFYNAYLSTAAKERKPSPIRSLLPLESTPGLISLLAGKPNATTFPFTSLSFTARSPVDDGPETAISLTETELEEALQYGATDGLKQLRNWIVGLQQFSHGRKLDGGWKVSIGSGSLDLIYKAVAATVNKGDSVLVESPVYAGVLPIFQSRNCELVAVETDSCGIQSSSLRSILENWPVGKPRPKILYTVPYGCNPTGMTATLERRKEVLQLAREYNILILEDDPYYYLYYGDGPRYPSYFALELEEPEVGRVLRFDSLSKILSAGLRIGFASGPEPLIQAMDRHTGSSNLQTSTFTQVVAYKLLDAWGYDHFKIHTEKVSAFYRGKRDIFERIMNKHLSGLAQWSSPEAGMFFWFKLILNEDKIAEDGDSEAIIRTKAFDRGVLALPGTVFFPDGRKTAYVRAAFSLSTEPEVEEALKRLRQVILEARAEAKEVAGNKAGSRFW</sequence>
<dbReference type="Proteomes" id="UP000308600">
    <property type="component" value="Unassembled WGS sequence"/>
</dbReference>
<proteinExistence type="predicted"/>
<reference evidence="1 2" key="1">
    <citation type="journal article" date="2019" name="Nat. Ecol. Evol.">
        <title>Megaphylogeny resolves global patterns of mushroom evolution.</title>
        <authorList>
            <person name="Varga T."/>
            <person name="Krizsan K."/>
            <person name="Foldi C."/>
            <person name="Dima B."/>
            <person name="Sanchez-Garcia M."/>
            <person name="Sanchez-Ramirez S."/>
            <person name="Szollosi G.J."/>
            <person name="Szarkandi J.G."/>
            <person name="Papp V."/>
            <person name="Albert L."/>
            <person name="Andreopoulos W."/>
            <person name="Angelini C."/>
            <person name="Antonin V."/>
            <person name="Barry K.W."/>
            <person name="Bougher N.L."/>
            <person name="Buchanan P."/>
            <person name="Buyck B."/>
            <person name="Bense V."/>
            <person name="Catcheside P."/>
            <person name="Chovatia M."/>
            <person name="Cooper J."/>
            <person name="Damon W."/>
            <person name="Desjardin D."/>
            <person name="Finy P."/>
            <person name="Geml J."/>
            <person name="Haridas S."/>
            <person name="Hughes K."/>
            <person name="Justo A."/>
            <person name="Karasinski D."/>
            <person name="Kautmanova I."/>
            <person name="Kiss B."/>
            <person name="Kocsube S."/>
            <person name="Kotiranta H."/>
            <person name="LaButti K.M."/>
            <person name="Lechner B.E."/>
            <person name="Liimatainen K."/>
            <person name="Lipzen A."/>
            <person name="Lukacs Z."/>
            <person name="Mihaltcheva S."/>
            <person name="Morgado L.N."/>
            <person name="Niskanen T."/>
            <person name="Noordeloos M.E."/>
            <person name="Ohm R.A."/>
            <person name="Ortiz-Santana B."/>
            <person name="Ovrebo C."/>
            <person name="Racz N."/>
            <person name="Riley R."/>
            <person name="Savchenko A."/>
            <person name="Shiryaev A."/>
            <person name="Soop K."/>
            <person name="Spirin V."/>
            <person name="Szebenyi C."/>
            <person name="Tomsovsky M."/>
            <person name="Tulloss R.E."/>
            <person name="Uehling J."/>
            <person name="Grigoriev I.V."/>
            <person name="Vagvolgyi C."/>
            <person name="Papp T."/>
            <person name="Martin F.M."/>
            <person name="Miettinen O."/>
            <person name="Hibbett D.S."/>
            <person name="Nagy L.G."/>
        </authorList>
    </citation>
    <scope>NUCLEOTIDE SEQUENCE [LARGE SCALE GENOMIC DNA]</scope>
    <source>
        <strain evidence="1 2">NL-1719</strain>
    </source>
</reference>
<dbReference type="EMBL" id="ML208321">
    <property type="protein sequence ID" value="TFK69928.1"/>
    <property type="molecule type" value="Genomic_DNA"/>
</dbReference>
<evidence type="ECO:0000313" key="2">
    <source>
        <dbReference type="Proteomes" id="UP000308600"/>
    </source>
</evidence>
<organism evidence="1 2">
    <name type="scientific">Pluteus cervinus</name>
    <dbReference type="NCBI Taxonomy" id="181527"/>
    <lineage>
        <taxon>Eukaryota</taxon>
        <taxon>Fungi</taxon>
        <taxon>Dikarya</taxon>
        <taxon>Basidiomycota</taxon>
        <taxon>Agaricomycotina</taxon>
        <taxon>Agaricomycetes</taxon>
        <taxon>Agaricomycetidae</taxon>
        <taxon>Agaricales</taxon>
        <taxon>Pluteineae</taxon>
        <taxon>Pluteaceae</taxon>
        <taxon>Pluteus</taxon>
    </lineage>
</organism>
<evidence type="ECO:0000313" key="1">
    <source>
        <dbReference type="EMBL" id="TFK69928.1"/>
    </source>
</evidence>
<keyword evidence="2" id="KW-1185">Reference proteome</keyword>